<name>A0AAD7F0R9_9AGAR</name>
<evidence type="ECO:0000256" key="1">
    <source>
        <dbReference type="SAM" id="SignalP"/>
    </source>
</evidence>
<protein>
    <submittedName>
        <fullName evidence="2">Uncharacterized protein</fullName>
    </submittedName>
</protein>
<dbReference type="Proteomes" id="UP001218218">
    <property type="component" value="Unassembled WGS sequence"/>
</dbReference>
<comment type="caution">
    <text evidence="2">The sequence shown here is derived from an EMBL/GenBank/DDBJ whole genome shotgun (WGS) entry which is preliminary data.</text>
</comment>
<accession>A0AAD7F0R9</accession>
<dbReference type="EMBL" id="JARIHO010000007">
    <property type="protein sequence ID" value="KAJ7358406.1"/>
    <property type="molecule type" value="Genomic_DNA"/>
</dbReference>
<evidence type="ECO:0000313" key="3">
    <source>
        <dbReference type="Proteomes" id="UP001218218"/>
    </source>
</evidence>
<keyword evidence="3" id="KW-1185">Reference proteome</keyword>
<feature type="signal peptide" evidence="1">
    <location>
        <begin position="1"/>
        <end position="20"/>
    </location>
</feature>
<sequence>MHFLLELSLAMIILTGHASSRPIPNENMRFWSADVRTTQCFTQRAAIASDCQALVANPPVPDWTNLAPSGAPPVFRPFCSGSCCVFTDSSEMAVEDLISAGNTLMGCVEPANGLLNGVTKTESGSVCMADTSGANSCFHSSQ</sequence>
<dbReference type="AlphaFoldDB" id="A0AAD7F0R9"/>
<reference evidence="2" key="1">
    <citation type="submission" date="2023-03" db="EMBL/GenBank/DDBJ databases">
        <title>Massive genome expansion in bonnet fungi (Mycena s.s.) driven by repeated elements and novel gene families across ecological guilds.</title>
        <authorList>
            <consortium name="Lawrence Berkeley National Laboratory"/>
            <person name="Harder C.B."/>
            <person name="Miyauchi S."/>
            <person name="Viragh M."/>
            <person name="Kuo A."/>
            <person name="Thoen E."/>
            <person name="Andreopoulos B."/>
            <person name="Lu D."/>
            <person name="Skrede I."/>
            <person name="Drula E."/>
            <person name="Henrissat B."/>
            <person name="Morin E."/>
            <person name="Kohler A."/>
            <person name="Barry K."/>
            <person name="LaButti K."/>
            <person name="Morin E."/>
            <person name="Salamov A."/>
            <person name="Lipzen A."/>
            <person name="Mereny Z."/>
            <person name="Hegedus B."/>
            <person name="Baldrian P."/>
            <person name="Stursova M."/>
            <person name="Weitz H."/>
            <person name="Taylor A."/>
            <person name="Grigoriev I.V."/>
            <person name="Nagy L.G."/>
            <person name="Martin F."/>
            <person name="Kauserud H."/>
        </authorList>
    </citation>
    <scope>NUCLEOTIDE SEQUENCE</scope>
    <source>
        <strain evidence="2">CBHHK002</strain>
    </source>
</reference>
<evidence type="ECO:0000313" key="2">
    <source>
        <dbReference type="EMBL" id="KAJ7358406.1"/>
    </source>
</evidence>
<keyword evidence="1" id="KW-0732">Signal</keyword>
<gene>
    <name evidence="2" type="ORF">DFH08DRAFT_441778</name>
</gene>
<proteinExistence type="predicted"/>
<feature type="chain" id="PRO_5041904979" evidence="1">
    <location>
        <begin position="21"/>
        <end position="142"/>
    </location>
</feature>
<organism evidence="2 3">
    <name type="scientific">Mycena albidolilacea</name>
    <dbReference type="NCBI Taxonomy" id="1033008"/>
    <lineage>
        <taxon>Eukaryota</taxon>
        <taxon>Fungi</taxon>
        <taxon>Dikarya</taxon>
        <taxon>Basidiomycota</taxon>
        <taxon>Agaricomycotina</taxon>
        <taxon>Agaricomycetes</taxon>
        <taxon>Agaricomycetidae</taxon>
        <taxon>Agaricales</taxon>
        <taxon>Marasmiineae</taxon>
        <taxon>Mycenaceae</taxon>
        <taxon>Mycena</taxon>
    </lineage>
</organism>